<feature type="compositionally biased region" description="Polar residues" evidence="1">
    <location>
        <begin position="107"/>
        <end position="127"/>
    </location>
</feature>
<protein>
    <submittedName>
        <fullName evidence="2">Uncharacterized protein</fullName>
    </submittedName>
</protein>
<dbReference type="AlphaFoldDB" id="A0AAD1RU47"/>
<feature type="region of interest" description="Disordered" evidence="1">
    <location>
        <begin position="82"/>
        <end position="127"/>
    </location>
</feature>
<sequence>MDRGGDPGPHLKALTGTPRLKLWSQTEIQDGGRHVRRGRRGDRHPALIPTADNAVPTFEPGKAEKRDHCHLHPQVFEPATMAASWGEGGNPRNDHCYLNGLSLSPARRQTNHTPSLQQSHPRIDSTL</sequence>
<evidence type="ECO:0000313" key="2">
    <source>
        <dbReference type="EMBL" id="CAH2277253.1"/>
    </source>
</evidence>
<organism evidence="2 3">
    <name type="scientific">Pelobates cultripes</name>
    <name type="common">Western spadefoot toad</name>
    <dbReference type="NCBI Taxonomy" id="61616"/>
    <lineage>
        <taxon>Eukaryota</taxon>
        <taxon>Metazoa</taxon>
        <taxon>Chordata</taxon>
        <taxon>Craniata</taxon>
        <taxon>Vertebrata</taxon>
        <taxon>Euteleostomi</taxon>
        <taxon>Amphibia</taxon>
        <taxon>Batrachia</taxon>
        <taxon>Anura</taxon>
        <taxon>Pelobatoidea</taxon>
        <taxon>Pelobatidae</taxon>
        <taxon>Pelobates</taxon>
    </lineage>
</organism>
<proteinExistence type="predicted"/>
<dbReference type="Proteomes" id="UP001295444">
    <property type="component" value="Chromosome 03"/>
</dbReference>
<name>A0AAD1RU47_PELCU</name>
<dbReference type="EMBL" id="OW240914">
    <property type="protein sequence ID" value="CAH2277253.1"/>
    <property type="molecule type" value="Genomic_DNA"/>
</dbReference>
<feature type="region of interest" description="Disordered" evidence="1">
    <location>
        <begin position="29"/>
        <end position="61"/>
    </location>
</feature>
<reference evidence="2" key="1">
    <citation type="submission" date="2022-03" db="EMBL/GenBank/DDBJ databases">
        <authorList>
            <person name="Alioto T."/>
            <person name="Alioto T."/>
            <person name="Gomez Garrido J."/>
        </authorList>
    </citation>
    <scope>NUCLEOTIDE SEQUENCE</scope>
</reference>
<evidence type="ECO:0000313" key="3">
    <source>
        <dbReference type="Proteomes" id="UP001295444"/>
    </source>
</evidence>
<evidence type="ECO:0000256" key="1">
    <source>
        <dbReference type="SAM" id="MobiDB-lite"/>
    </source>
</evidence>
<gene>
    <name evidence="2" type="ORF">PECUL_23A015055</name>
</gene>
<keyword evidence="3" id="KW-1185">Reference proteome</keyword>
<accession>A0AAD1RU47</accession>